<dbReference type="PANTHER" id="PTHR36973:SF4">
    <property type="entry name" value="NODULATION PROTEIN"/>
    <property type="match status" value="1"/>
</dbReference>
<gene>
    <name evidence="2" type="ORF">WG622_02755</name>
</gene>
<dbReference type="Proteomes" id="UP001368270">
    <property type="component" value="Unassembled WGS sequence"/>
</dbReference>
<proteinExistence type="predicted"/>
<dbReference type="EMBL" id="JBBGAZ010000001">
    <property type="protein sequence ID" value="MEJ5217146.1"/>
    <property type="molecule type" value="Genomic_DNA"/>
</dbReference>
<evidence type="ECO:0000259" key="1">
    <source>
        <dbReference type="Pfam" id="PF05050"/>
    </source>
</evidence>
<comment type="caution">
    <text evidence="2">The sequence shown here is derived from an EMBL/GenBank/DDBJ whole genome shotgun (WGS) entry which is preliminary data.</text>
</comment>
<feature type="domain" description="Methyltransferase FkbM" evidence="1">
    <location>
        <begin position="53"/>
        <end position="175"/>
    </location>
</feature>
<dbReference type="InterPro" id="IPR006342">
    <property type="entry name" value="FkbM_mtfrase"/>
</dbReference>
<organism evidence="2 3">
    <name type="scientific">Cognatishimia coralii</name>
    <dbReference type="NCBI Taxonomy" id="3083254"/>
    <lineage>
        <taxon>Bacteria</taxon>
        <taxon>Pseudomonadati</taxon>
        <taxon>Pseudomonadota</taxon>
        <taxon>Alphaproteobacteria</taxon>
        <taxon>Rhodobacterales</taxon>
        <taxon>Paracoccaceae</taxon>
        <taxon>Cognatishimia</taxon>
    </lineage>
</organism>
<accession>A0ABU8QCJ4</accession>
<keyword evidence="3" id="KW-1185">Reference proteome</keyword>
<dbReference type="SUPFAM" id="SSF53335">
    <property type="entry name" value="S-adenosyl-L-methionine-dependent methyltransferases"/>
    <property type="match status" value="1"/>
</dbReference>
<evidence type="ECO:0000313" key="2">
    <source>
        <dbReference type="EMBL" id="MEJ5217146.1"/>
    </source>
</evidence>
<keyword evidence="2" id="KW-0808">Transferase</keyword>
<dbReference type="PANTHER" id="PTHR36973">
    <property type="entry name" value="SLL1456 PROTEIN-RELATED"/>
    <property type="match status" value="1"/>
</dbReference>
<keyword evidence="2" id="KW-0489">Methyltransferase</keyword>
<dbReference type="InterPro" id="IPR053188">
    <property type="entry name" value="FkbM_Methyltransferase"/>
</dbReference>
<dbReference type="Pfam" id="PF05050">
    <property type="entry name" value="Methyltransf_21"/>
    <property type="match status" value="1"/>
</dbReference>
<protein>
    <submittedName>
        <fullName evidence="2">FkbM family methyltransferase</fullName>
    </submittedName>
</protein>
<dbReference type="InterPro" id="IPR029063">
    <property type="entry name" value="SAM-dependent_MTases_sf"/>
</dbReference>
<sequence>MAVLYDLGAEGGIPKRWDTKHFKLLFPELELVAFDLDETKLSGDQKRENLTLIDKIISDTEGVTNFYVPVRHSGSSIFQFNEDYSYLHSEKYHVLDKIVQVETATLSNLIENKKIPPADIIKMDIQGAELGALKGMGEYLNTVNVLELEVEFIQVYKDQPTFVELHSFLTEAGFHLQDLHLSKTFMSDGKTPNFFLKTFTGAAQNTNWTPQVYAGDAVYVKNLSDVLEMDVENQIHHLKCLCSYNCFDRAFLIISKSKFRSDIENSEFYSNLIDMAQKGKFRTRMAKVLSKILRTFRIPVSPMFNRTHPWIKRTFPNL</sequence>
<dbReference type="GO" id="GO:0008168">
    <property type="term" value="F:methyltransferase activity"/>
    <property type="evidence" value="ECO:0007669"/>
    <property type="project" value="UniProtKB-KW"/>
</dbReference>
<reference evidence="2 3" key="1">
    <citation type="submission" date="2024-03" db="EMBL/GenBank/DDBJ databases">
        <title>Cognatishimia coralii sp. nov., a marine bacterium isolated from coral surrounding seawater.</title>
        <authorList>
            <person name="Liu X."/>
            <person name="Liu S."/>
            <person name="Sun H."/>
            <person name="Zhang Y."/>
        </authorList>
    </citation>
    <scope>NUCLEOTIDE SEQUENCE [LARGE SCALE GENOMIC DNA]</scope>
    <source>
        <strain evidence="2 3">D5M38</strain>
    </source>
</reference>
<name>A0ABU8QCJ4_9RHOB</name>
<dbReference type="GO" id="GO:0032259">
    <property type="term" value="P:methylation"/>
    <property type="evidence" value="ECO:0007669"/>
    <property type="project" value="UniProtKB-KW"/>
</dbReference>
<evidence type="ECO:0000313" key="3">
    <source>
        <dbReference type="Proteomes" id="UP001368270"/>
    </source>
</evidence>
<dbReference type="RefSeq" id="WP_339402183.1">
    <property type="nucleotide sequence ID" value="NZ_JBBGAZ010000001.1"/>
</dbReference>
<dbReference type="Gene3D" id="3.40.50.150">
    <property type="entry name" value="Vaccinia Virus protein VP39"/>
    <property type="match status" value="1"/>
</dbReference>
<dbReference type="NCBIfam" id="TIGR01444">
    <property type="entry name" value="fkbM_fam"/>
    <property type="match status" value="1"/>
</dbReference>